<dbReference type="STRING" id="1380566.A0A179FM55"/>
<dbReference type="Gene3D" id="3.40.1190.20">
    <property type="match status" value="1"/>
</dbReference>
<dbReference type="GeneID" id="28850975"/>
<dbReference type="EMBL" id="LSBJ02000004">
    <property type="protein sequence ID" value="OAQ66716.2"/>
    <property type="molecule type" value="Genomic_DNA"/>
</dbReference>
<dbReference type="Proteomes" id="UP000078397">
    <property type="component" value="Unassembled WGS sequence"/>
</dbReference>
<dbReference type="InterPro" id="IPR013749">
    <property type="entry name" value="PM/HMP-P_kinase-1"/>
</dbReference>
<dbReference type="NCBIfam" id="TIGR00097">
    <property type="entry name" value="HMP-P_kinase"/>
    <property type="match status" value="1"/>
</dbReference>
<dbReference type="NCBIfam" id="TIGR04306">
    <property type="entry name" value="salvage_TenA"/>
    <property type="match status" value="1"/>
</dbReference>
<dbReference type="GO" id="GO:0008902">
    <property type="term" value="F:hydroxymethylpyrimidine kinase activity"/>
    <property type="evidence" value="ECO:0007669"/>
    <property type="project" value="TreeGrafter"/>
</dbReference>
<dbReference type="FunFam" id="1.20.910.10:FF:000003">
    <property type="entry name" value="Hydroxymethylpyrimidine/phosphomethylpyrimidine kinase THI20"/>
    <property type="match status" value="1"/>
</dbReference>
<evidence type="ECO:0000259" key="2">
    <source>
        <dbReference type="Pfam" id="PF08543"/>
    </source>
</evidence>
<feature type="domain" description="Pyridoxamine kinase/Phosphomethylpyrimidine kinase" evidence="2">
    <location>
        <begin position="13"/>
        <end position="280"/>
    </location>
</feature>
<dbReference type="PANTHER" id="PTHR20858">
    <property type="entry name" value="PHOSPHOMETHYLPYRIMIDINE KINASE"/>
    <property type="match status" value="1"/>
</dbReference>
<comment type="caution">
    <text evidence="3">The sequence shown here is derived from an EMBL/GenBank/DDBJ whole genome shotgun (WGS) entry which is preliminary data.</text>
</comment>
<dbReference type="RefSeq" id="XP_022284397.1">
    <property type="nucleotide sequence ID" value="XM_022428600.1"/>
</dbReference>
<evidence type="ECO:0000313" key="3">
    <source>
        <dbReference type="EMBL" id="OAQ66716.2"/>
    </source>
</evidence>
<gene>
    <name evidence="3" type="ORF">VFPPC_08238</name>
</gene>
<dbReference type="CDD" id="cd01169">
    <property type="entry name" value="HMPP_kinase"/>
    <property type="match status" value="1"/>
</dbReference>
<reference evidence="3 4" key="1">
    <citation type="journal article" date="2016" name="PLoS Pathog.">
        <title>Biosynthesis of antibiotic leucinostatins in bio-control fungus Purpureocillium lilacinum and their inhibition on phytophthora revealed by genome mining.</title>
        <authorList>
            <person name="Wang G."/>
            <person name="Liu Z."/>
            <person name="Lin R."/>
            <person name="Li E."/>
            <person name="Mao Z."/>
            <person name="Ling J."/>
            <person name="Yang Y."/>
            <person name="Yin W.B."/>
            <person name="Xie B."/>
        </authorList>
    </citation>
    <scope>NUCLEOTIDE SEQUENCE [LARGE SCALE GENOMIC DNA]</scope>
    <source>
        <strain evidence="3">170</strain>
    </source>
</reference>
<keyword evidence="3" id="KW-0808">Transferase</keyword>
<dbReference type="AlphaFoldDB" id="A0A179FM55"/>
<keyword evidence="3" id="KW-0418">Kinase</keyword>
<dbReference type="InterPro" id="IPR004305">
    <property type="entry name" value="Thiaminase-2/PQQC"/>
</dbReference>
<dbReference type="Pfam" id="PF08543">
    <property type="entry name" value="Phos_pyr_kin"/>
    <property type="match status" value="1"/>
</dbReference>
<dbReference type="PANTHER" id="PTHR20858:SF17">
    <property type="entry name" value="HYDROXYMETHYLPYRIMIDINE_PHOSPHOMETHYLPYRIMIDINE KINASE THI20-RELATED"/>
    <property type="match status" value="1"/>
</dbReference>
<dbReference type="GO" id="GO:0009228">
    <property type="term" value="P:thiamine biosynthetic process"/>
    <property type="evidence" value="ECO:0007669"/>
    <property type="project" value="InterPro"/>
</dbReference>
<dbReference type="InterPro" id="IPR027574">
    <property type="entry name" value="Thiaminase_II"/>
</dbReference>
<dbReference type="GO" id="GO:0008972">
    <property type="term" value="F:phosphomethylpyrimidine kinase activity"/>
    <property type="evidence" value="ECO:0007669"/>
    <property type="project" value="InterPro"/>
</dbReference>
<organism evidence="3 4">
    <name type="scientific">Pochonia chlamydosporia 170</name>
    <dbReference type="NCBI Taxonomy" id="1380566"/>
    <lineage>
        <taxon>Eukaryota</taxon>
        <taxon>Fungi</taxon>
        <taxon>Dikarya</taxon>
        <taxon>Ascomycota</taxon>
        <taxon>Pezizomycotina</taxon>
        <taxon>Sordariomycetes</taxon>
        <taxon>Hypocreomycetidae</taxon>
        <taxon>Hypocreales</taxon>
        <taxon>Clavicipitaceae</taxon>
        <taxon>Pochonia</taxon>
    </lineage>
</organism>
<dbReference type="FunFam" id="3.40.1190.20:FF:000034">
    <property type="entry name" value="Putative hydroxymethylpyrimidine/ phosphomethylpyrimidine kinase 2"/>
    <property type="match status" value="1"/>
</dbReference>
<dbReference type="InterPro" id="IPR016084">
    <property type="entry name" value="Haem_Oase-like_multi-hlx"/>
</dbReference>
<feature type="domain" description="Thiaminase-2/PQQC" evidence="1">
    <location>
        <begin position="303"/>
        <end position="508"/>
    </location>
</feature>
<name>A0A179FM55_METCM</name>
<accession>A0A179FM55</accession>
<proteinExistence type="predicted"/>
<dbReference type="SUPFAM" id="SSF53613">
    <property type="entry name" value="Ribokinase-like"/>
    <property type="match status" value="1"/>
</dbReference>
<dbReference type="InterPro" id="IPR004399">
    <property type="entry name" value="HMP/HMP-P_kinase_dom"/>
</dbReference>
<evidence type="ECO:0000259" key="1">
    <source>
        <dbReference type="Pfam" id="PF03070"/>
    </source>
</evidence>
<dbReference type="Gene3D" id="1.20.910.10">
    <property type="entry name" value="Heme oxygenase-like"/>
    <property type="match status" value="1"/>
</dbReference>
<dbReference type="InterPro" id="IPR029056">
    <property type="entry name" value="Ribokinase-like"/>
</dbReference>
<dbReference type="GO" id="GO:0050334">
    <property type="term" value="F:thiaminase activity"/>
    <property type="evidence" value="ECO:0007669"/>
    <property type="project" value="InterPro"/>
</dbReference>
<sequence length="511" mass="56209">MINGRVLVIAGSDCSGGAGLEADQKVLAAHGCYAMTATTALTAQNTMGVKGIHVIPADFVEKQIQACIEDVGVDVIKTGMLAAADTIEMIARQVEKHNVTSLVVDPVMVSTSGAQLLPHEAIQQLSKHLLPITTVLTPNIPEATLILSENGYCELAQKQILSVSDIESMGRQIQALGPKWVLVKGGHLPFRFDMTIAKAENEKEVVVDVLLGPEGQVFRVQSPYQSSTSTHGTGCSLASAIAAGMAKGIDVPASVRSACRYIEAGIRSAPKLGNGNGPLDHFHSIQVLPFSPGRFIEYLLERPEVKDVWKTFVHHPFVMALGQGTLPLESFKGYIIQDYLYLVHFSRANALAAYKSNDIEDISRANEIVGHIVREMQLHVNYCKTFGISEGEIQKTEEKQACTAYTRYVLDIGQSEDWLALQMALAPCLLGYGAVAQMLQSHELTRRDGNIYWPWIQNYIAEDYTQAVRLGSELLEKHARLQSPSRIEELVKIFIHATKMEIGFWEMYPYQ</sequence>
<dbReference type="CDD" id="cd19367">
    <property type="entry name" value="TenA_C_ScTHI20-like"/>
    <property type="match status" value="1"/>
</dbReference>
<evidence type="ECO:0000313" key="4">
    <source>
        <dbReference type="Proteomes" id="UP000078397"/>
    </source>
</evidence>
<keyword evidence="4" id="KW-1185">Reference proteome</keyword>
<protein>
    <submittedName>
        <fullName evidence="3">Phosphomethylpyrimidine kinase type-1</fullName>
    </submittedName>
</protein>
<dbReference type="Pfam" id="PF03070">
    <property type="entry name" value="TENA_THI-4"/>
    <property type="match status" value="1"/>
</dbReference>
<dbReference type="SUPFAM" id="SSF48613">
    <property type="entry name" value="Heme oxygenase-like"/>
    <property type="match status" value="1"/>
</dbReference>
<dbReference type="KEGG" id="pchm:VFPPC_08238"/>
<dbReference type="GO" id="GO:0005829">
    <property type="term" value="C:cytosol"/>
    <property type="evidence" value="ECO:0007669"/>
    <property type="project" value="TreeGrafter"/>
</dbReference>
<dbReference type="OrthoDB" id="10028886at2759"/>